<protein>
    <submittedName>
        <fullName evidence="9">ABC transporter permease</fullName>
    </submittedName>
</protein>
<keyword evidence="10" id="KW-1185">Reference proteome</keyword>
<reference evidence="10" key="1">
    <citation type="submission" date="2023-07" db="EMBL/GenBank/DDBJ databases">
        <title>30 novel species of actinomycetes from the DSMZ collection.</title>
        <authorList>
            <person name="Nouioui I."/>
        </authorList>
    </citation>
    <scope>NUCLEOTIDE SEQUENCE [LARGE SCALE GENOMIC DNA]</scope>
    <source>
        <strain evidence="10">DSM 44743</strain>
    </source>
</reference>
<proteinExistence type="inferred from homology"/>
<comment type="caution">
    <text evidence="9">The sequence shown here is derived from an EMBL/GenBank/DDBJ whole genome shotgun (WGS) entry which is preliminary data.</text>
</comment>
<gene>
    <name evidence="9" type="ORF">RM479_25220</name>
</gene>
<keyword evidence="2 7" id="KW-0813">Transport</keyword>
<feature type="transmembrane region" description="Helical" evidence="7">
    <location>
        <begin position="95"/>
        <end position="122"/>
    </location>
</feature>
<feature type="transmembrane region" description="Helical" evidence="7">
    <location>
        <begin position="134"/>
        <end position="156"/>
    </location>
</feature>
<dbReference type="InterPro" id="IPR045621">
    <property type="entry name" value="BPD_transp_1_N"/>
</dbReference>
<dbReference type="RefSeq" id="WP_311514242.1">
    <property type="nucleotide sequence ID" value="NZ_JAVREP010000027.1"/>
</dbReference>
<dbReference type="Proteomes" id="UP001183390">
    <property type="component" value="Unassembled WGS sequence"/>
</dbReference>
<feature type="domain" description="ABC transmembrane type-1" evidence="8">
    <location>
        <begin position="95"/>
        <end position="295"/>
    </location>
</feature>
<feature type="transmembrane region" description="Helical" evidence="7">
    <location>
        <begin position="276"/>
        <end position="302"/>
    </location>
</feature>
<accession>A0ABU2MGM0</accession>
<comment type="subcellular location">
    <subcellularLocation>
        <location evidence="1 7">Cell membrane</location>
        <topology evidence="1 7">Multi-pass membrane protein</topology>
    </subcellularLocation>
</comment>
<organism evidence="9 10">
    <name type="scientific">Nocardiopsis lambiniae</name>
    <dbReference type="NCBI Taxonomy" id="3075539"/>
    <lineage>
        <taxon>Bacteria</taxon>
        <taxon>Bacillati</taxon>
        <taxon>Actinomycetota</taxon>
        <taxon>Actinomycetes</taxon>
        <taxon>Streptosporangiales</taxon>
        <taxon>Nocardiopsidaceae</taxon>
        <taxon>Nocardiopsis</taxon>
    </lineage>
</organism>
<dbReference type="PANTHER" id="PTHR43163">
    <property type="entry name" value="DIPEPTIDE TRANSPORT SYSTEM PERMEASE PROTEIN DPPB-RELATED"/>
    <property type="match status" value="1"/>
</dbReference>
<feature type="transmembrane region" description="Helical" evidence="7">
    <location>
        <begin position="234"/>
        <end position="256"/>
    </location>
</feature>
<evidence type="ECO:0000256" key="5">
    <source>
        <dbReference type="ARBA" id="ARBA00022989"/>
    </source>
</evidence>
<name>A0ABU2MGM0_9ACTN</name>
<evidence type="ECO:0000259" key="8">
    <source>
        <dbReference type="PROSITE" id="PS50928"/>
    </source>
</evidence>
<feature type="transmembrane region" description="Helical" evidence="7">
    <location>
        <begin position="176"/>
        <end position="192"/>
    </location>
</feature>
<dbReference type="Pfam" id="PF19300">
    <property type="entry name" value="BPD_transp_1_N"/>
    <property type="match status" value="1"/>
</dbReference>
<keyword evidence="3" id="KW-1003">Cell membrane</keyword>
<evidence type="ECO:0000256" key="7">
    <source>
        <dbReference type="RuleBase" id="RU363032"/>
    </source>
</evidence>
<dbReference type="InterPro" id="IPR000515">
    <property type="entry name" value="MetI-like"/>
</dbReference>
<sequence length="310" mass="32792">MLRLVAIRLFFGLLTLWAVSVVVFAATQALPGDAALMILGRDATPERVAALRDQLNLNAPVTVQYAQWLQGVVQGDLGTSYSNRSPVTEVLNGPIGASLTLMGLAALVATPIALAVGAFSALRRDRAFDHTTSLGTLVTAAIPEFVVGILLILALGPGGLDVFPSVYSRNGGPEQWVLPVLTLAFAVAPPIVRMMRATMIEVLESEYVQQARLKGLDERTVLTRHALPNAIGPVAQVVALQLAWLAGGVVAVEFLFNFPGIGKVLMDAIENRDVPLVQAVVLLIAGVYILVNLAADVLGLAANPKVRVAR</sequence>
<keyword evidence="5 7" id="KW-1133">Transmembrane helix</keyword>
<evidence type="ECO:0000313" key="9">
    <source>
        <dbReference type="EMBL" id="MDT0331722.1"/>
    </source>
</evidence>
<evidence type="ECO:0000256" key="3">
    <source>
        <dbReference type="ARBA" id="ARBA00022475"/>
    </source>
</evidence>
<comment type="similarity">
    <text evidence="7">Belongs to the binding-protein-dependent transport system permease family.</text>
</comment>
<dbReference type="EMBL" id="JAVREP010000027">
    <property type="protein sequence ID" value="MDT0331722.1"/>
    <property type="molecule type" value="Genomic_DNA"/>
</dbReference>
<evidence type="ECO:0000256" key="2">
    <source>
        <dbReference type="ARBA" id="ARBA00022448"/>
    </source>
</evidence>
<evidence type="ECO:0000256" key="1">
    <source>
        <dbReference type="ARBA" id="ARBA00004651"/>
    </source>
</evidence>
<evidence type="ECO:0000256" key="6">
    <source>
        <dbReference type="ARBA" id="ARBA00023136"/>
    </source>
</evidence>
<keyword evidence="6 7" id="KW-0472">Membrane</keyword>
<evidence type="ECO:0000256" key="4">
    <source>
        <dbReference type="ARBA" id="ARBA00022692"/>
    </source>
</evidence>
<dbReference type="Pfam" id="PF00528">
    <property type="entry name" value="BPD_transp_1"/>
    <property type="match status" value="1"/>
</dbReference>
<dbReference type="SUPFAM" id="SSF161098">
    <property type="entry name" value="MetI-like"/>
    <property type="match status" value="1"/>
</dbReference>
<dbReference type="InterPro" id="IPR035906">
    <property type="entry name" value="MetI-like_sf"/>
</dbReference>
<keyword evidence="4 7" id="KW-0812">Transmembrane</keyword>
<dbReference type="PROSITE" id="PS50928">
    <property type="entry name" value="ABC_TM1"/>
    <property type="match status" value="1"/>
</dbReference>
<dbReference type="Gene3D" id="1.10.3720.10">
    <property type="entry name" value="MetI-like"/>
    <property type="match status" value="1"/>
</dbReference>
<evidence type="ECO:0000313" key="10">
    <source>
        <dbReference type="Proteomes" id="UP001183390"/>
    </source>
</evidence>
<dbReference type="PANTHER" id="PTHR43163:SF6">
    <property type="entry name" value="DIPEPTIDE TRANSPORT SYSTEM PERMEASE PROTEIN DPPB-RELATED"/>
    <property type="match status" value="1"/>
</dbReference>
<dbReference type="CDD" id="cd06261">
    <property type="entry name" value="TM_PBP2"/>
    <property type="match status" value="1"/>
</dbReference>